<evidence type="ECO:0000256" key="1">
    <source>
        <dbReference type="ARBA" id="ARBA00022490"/>
    </source>
</evidence>
<dbReference type="GO" id="GO:0006457">
    <property type="term" value="P:protein folding"/>
    <property type="evidence" value="ECO:0007669"/>
    <property type="project" value="InterPro"/>
</dbReference>
<dbReference type="SUPFAM" id="SSF69287">
    <property type="entry name" value="Urease metallochaperone UreE, N-terminal domain"/>
    <property type="match status" value="1"/>
</dbReference>
<dbReference type="Gene3D" id="3.30.70.790">
    <property type="entry name" value="UreE, C-terminal domain"/>
    <property type="match status" value="1"/>
</dbReference>
<dbReference type="InterPro" id="IPR036118">
    <property type="entry name" value="UreE_N_sf"/>
</dbReference>
<dbReference type="GO" id="GO:0016151">
    <property type="term" value="F:nickel cation binding"/>
    <property type="evidence" value="ECO:0007669"/>
    <property type="project" value="InterPro"/>
</dbReference>
<dbReference type="Gene3D" id="2.60.260.20">
    <property type="entry name" value="Urease metallochaperone UreE, N-terminal domain"/>
    <property type="match status" value="1"/>
</dbReference>
<dbReference type="InterPro" id="IPR012406">
    <property type="entry name" value="UreE"/>
</dbReference>
<name>A0A383CSB8_9ZZZZ</name>
<evidence type="ECO:0000259" key="4">
    <source>
        <dbReference type="Pfam" id="PF05194"/>
    </source>
</evidence>
<dbReference type="EMBL" id="UINC01211165">
    <property type="protein sequence ID" value="SVE34949.1"/>
    <property type="molecule type" value="Genomic_DNA"/>
</dbReference>
<proteinExistence type="predicted"/>
<keyword evidence="2" id="KW-0533">Nickel</keyword>
<evidence type="ECO:0000256" key="2">
    <source>
        <dbReference type="ARBA" id="ARBA00022596"/>
    </source>
</evidence>
<dbReference type="AlphaFoldDB" id="A0A383CSB8"/>
<dbReference type="GO" id="GO:0065003">
    <property type="term" value="P:protein-containing complex assembly"/>
    <property type="evidence" value="ECO:0007669"/>
    <property type="project" value="InterPro"/>
</dbReference>
<dbReference type="Pfam" id="PF05194">
    <property type="entry name" value="UreE_C"/>
    <property type="match status" value="1"/>
</dbReference>
<dbReference type="NCBIfam" id="NF009751">
    <property type="entry name" value="PRK13261.1-1"/>
    <property type="match status" value="1"/>
</dbReference>
<evidence type="ECO:0000313" key="5">
    <source>
        <dbReference type="EMBL" id="SVE34949.1"/>
    </source>
</evidence>
<feature type="domain" description="Urease accessory protein UreE C-terminal" evidence="4">
    <location>
        <begin position="44"/>
        <end position="116"/>
    </location>
</feature>
<keyword evidence="1" id="KW-0963">Cytoplasm</keyword>
<dbReference type="GO" id="GO:0005737">
    <property type="term" value="C:cytoplasm"/>
    <property type="evidence" value="ECO:0007669"/>
    <property type="project" value="InterPro"/>
</dbReference>
<dbReference type="CDD" id="cd00571">
    <property type="entry name" value="UreE"/>
    <property type="match status" value="1"/>
</dbReference>
<dbReference type="InterPro" id="IPR007864">
    <property type="entry name" value="UreE_C_dom"/>
</dbReference>
<accession>A0A383CSB8</accession>
<reference evidence="5" key="1">
    <citation type="submission" date="2018-05" db="EMBL/GenBank/DDBJ databases">
        <authorList>
            <person name="Lanie J.A."/>
            <person name="Ng W.-L."/>
            <person name="Kazmierczak K.M."/>
            <person name="Andrzejewski T.M."/>
            <person name="Davidsen T.M."/>
            <person name="Wayne K.J."/>
            <person name="Tettelin H."/>
            <person name="Glass J.I."/>
            <person name="Rusch D."/>
            <person name="Podicherti R."/>
            <person name="Tsui H.-C.T."/>
            <person name="Winkler M.E."/>
        </authorList>
    </citation>
    <scope>NUCLEOTIDE SEQUENCE</scope>
</reference>
<sequence length="116" mass="12888">SRGKAATQAGETVAWFLQHGEYLRQNDVLKTECGQFVQVVAAEEPVSKVTTDHPFLLTRAAYHLGNRHVPLQVKRTSLLYQSDHVLDDMVRGLGLTVEPAQSAFQPEDGAYYSHGH</sequence>
<protein>
    <recommendedName>
        <fullName evidence="4">Urease accessory protein UreE C-terminal domain-containing protein</fullName>
    </recommendedName>
</protein>
<gene>
    <name evidence="5" type="ORF">METZ01_LOCUS487803</name>
</gene>
<dbReference type="PIRSF" id="PIRSF036402">
    <property type="entry name" value="Ureas_acces_UreE"/>
    <property type="match status" value="1"/>
</dbReference>
<evidence type="ECO:0000256" key="3">
    <source>
        <dbReference type="ARBA" id="ARBA00023186"/>
    </source>
</evidence>
<organism evidence="5">
    <name type="scientific">marine metagenome</name>
    <dbReference type="NCBI Taxonomy" id="408172"/>
    <lineage>
        <taxon>unclassified sequences</taxon>
        <taxon>metagenomes</taxon>
        <taxon>ecological metagenomes</taxon>
    </lineage>
</organism>
<dbReference type="GO" id="GO:0019627">
    <property type="term" value="P:urea metabolic process"/>
    <property type="evidence" value="ECO:0007669"/>
    <property type="project" value="InterPro"/>
</dbReference>
<feature type="non-terminal residue" evidence="5">
    <location>
        <position position="1"/>
    </location>
</feature>
<keyword evidence="3" id="KW-0143">Chaperone</keyword>
<dbReference type="SUPFAM" id="SSF69737">
    <property type="entry name" value="Urease metallochaperone UreE, C-terminal domain"/>
    <property type="match status" value="1"/>
</dbReference>